<reference evidence="2 3" key="1">
    <citation type="submission" date="2024-09" db="EMBL/GenBank/DDBJ databases">
        <authorList>
            <person name="Lee S.D."/>
        </authorList>
    </citation>
    <scope>NUCLEOTIDE SEQUENCE [LARGE SCALE GENOMIC DNA]</scope>
    <source>
        <strain evidence="2 3">N1-3</strain>
    </source>
</reference>
<dbReference type="Gene3D" id="3.40.50.1820">
    <property type="entry name" value="alpha/beta hydrolase"/>
    <property type="match status" value="1"/>
</dbReference>
<dbReference type="EMBL" id="JBHEZY010000005">
    <property type="protein sequence ID" value="MFC1432052.1"/>
    <property type="molecule type" value="Genomic_DNA"/>
</dbReference>
<feature type="region of interest" description="Disordered" evidence="1">
    <location>
        <begin position="1"/>
        <end position="33"/>
    </location>
</feature>
<proteinExistence type="predicted"/>
<feature type="compositionally biased region" description="Low complexity" evidence="1">
    <location>
        <begin position="1"/>
        <end position="16"/>
    </location>
</feature>
<accession>A0ABV6X226</accession>
<evidence type="ECO:0000256" key="1">
    <source>
        <dbReference type="SAM" id="MobiDB-lite"/>
    </source>
</evidence>
<name>A0ABV6X226_9ACTN</name>
<sequence length="236" mass="23763">MTQPATGAAPPGTPAAQEFADLADPESPAPPPTVERRWVTVTTGGHISGVFWGSAAPELLLLHDAASSARSWDGLLLVLDRPAVAVDLPGHGRSSQRADLRPRRLAAGLAQAAHSFAPPGVPVVGRGLGALAAIAVTAKAPGVLGRLVLLDTLPGSPAETGTGTPADAAGTAADDEALWAQLAAVPDPVLVRTEGGPLGDDLADRFRAEVPHGETTISGADPDALAATLRALLQLS</sequence>
<dbReference type="RefSeq" id="WP_380553421.1">
    <property type="nucleotide sequence ID" value="NZ_JBHEZY010000005.1"/>
</dbReference>
<dbReference type="GO" id="GO:0016787">
    <property type="term" value="F:hydrolase activity"/>
    <property type="evidence" value="ECO:0007669"/>
    <property type="project" value="UniProtKB-KW"/>
</dbReference>
<organism evidence="2 3">
    <name type="scientific">Streptacidiphilus alkalitolerans</name>
    <dbReference type="NCBI Taxonomy" id="3342712"/>
    <lineage>
        <taxon>Bacteria</taxon>
        <taxon>Bacillati</taxon>
        <taxon>Actinomycetota</taxon>
        <taxon>Actinomycetes</taxon>
        <taxon>Kitasatosporales</taxon>
        <taxon>Streptomycetaceae</taxon>
        <taxon>Streptacidiphilus</taxon>
    </lineage>
</organism>
<dbReference type="SUPFAM" id="SSF53474">
    <property type="entry name" value="alpha/beta-Hydrolases"/>
    <property type="match status" value="1"/>
</dbReference>
<protein>
    <submittedName>
        <fullName evidence="2">Alpha/beta fold hydrolase</fullName>
    </submittedName>
</protein>
<keyword evidence="2" id="KW-0378">Hydrolase</keyword>
<gene>
    <name evidence="2" type="ORF">ACEZDB_15505</name>
</gene>
<dbReference type="Proteomes" id="UP001592530">
    <property type="component" value="Unassembled WGS sequence"/>
</dbReference>
<evidence type="ECO:0000313" key="3">
    <source>
        <dbReference type="Proteomes" id="UP001592530"/>
    </source>
</evidence>
<comment type="caution">
    <text evidence="2">The sequence shown here is derived from an EMBL/GenBank/DDBJ whole genome shotgun (WGS) entry which is preliminary data.</text>
</comment>
<dbReference type="InterPro" id="IPR029058">
    <property type="entry name" value="AB_hydrolase_fold"/>
</dbReference>
<evidence type="ECO:0000313" key="2">
    <source>
        <dbReference type="EMBL" id="MFC1432052.1"/>
    </source>
</evidence>